<dbReference type="EMBL" id="QBMC01000098">
    <property type="protein sequence ID" value="PZO15123.1"/>
    <property type="molecule type" value="Genomic_DNA"/>
</dbReference>
<protein>
    <submittedName>
        <fullName evidence="2">CopG family transcriptional regulator</fullName>
    </submittedName>
</protein>
<reference evidence="2 3" key="2">
    <citation type="submission" date="2018-06" db="EMBL/GenBank/DDBJ databases">
        <title>Metagenomic assembly of (sub)arctic Cyanobacteria and their associated microbiome from non-axenic cultures.</title>
        <authorList>
            <person name="Baurain D."/>
        </authorList>
    </citation>
    <scope>NUCLEOTIDE SEQUENCE [LARGE SCALE GENOMIC DNA]</scope>
    <source>
        <strain evidence="2">ULC129bin1</strain>
    </source>
</reference>
<proteinExistence type="predicted"/>
<evidence type="ECO:0000256" key="1">
    <source>
        <dbReference type="SAM" id="SignalP"/>
    </source>
</evidence>
<sequence length="148" mass="16007">MVAICATVFFWLMQPSAALARGNSPQLTVYRSPTCGCCKAWVAHMKSAGFQINDNVTSQMENIRQTYGVPEKLSSCHTALIDGYVVEGHVPAADVQRLLSEKPDVIGLTAPGMPAGAPGMEMDNRSDPYTVFAFTPNATLFFANHNHS</sequence>
<evidence type="ECO:0000313" key="3">
    <source>
        <dbReference type="Proteomes" id="UP000249354"/>
    </source>
</evidence>
<comment type="caution">
    <text evidence="2">The sequence shown here is derived from an EMBL/GenBank/DDBJ whole genome shotgun (WGS) entry which is preliminary data.</text>
</comment>
<dbReference type="SUPFAM" id="SSF52833">
    <property type="entry name" value="Thioredoxin-like"/>
    <property type="match status" value="1"/>
</dbReference>
<evidence type="ECO:0000313" key="2">
    <source>
        <dbReference type="EMBL" id="PZO15123.1"/>
    </source>
</evidence>
<keyword evidence="1" id="KW-0732">Signal</keyword>
<dbReference type="Pfam" id="PF04214">
    <property type="entry name" value="DUF411"/>
    <property type="match status" value="1"/>
</dbReference>
<dbReference type="InterPro" id="IPR007332">
    <property type="entry name" value="DUF411"/>
</dbReference>
<organism evidence="2 3">
    <name type="scientific">Leptolyngbya foveolarum</name>
    <dbReference type="NCBI Taxonomy" id="47253"/>
    <lineage>
        <taxon>Bacteria</taxon>
        <taxon>Bacillati</taxon>
        <taxon>Cyanobacteriota</taxon>
        <taxon>Cyanophyceae</taxon>
        <taxon>Leptolyngbyales</taxon>
        <taxon>Leptolyngbyaceae</taxon>
        <taxon>Leptolyngbya group</taxon>
        <taxon>Leptolyngbya</taxon>
    </lineage>
</organism>
<reference evidence="3" key="1">
    <citation type="submission" date="2018-04" db="EMBL/GenBank/DDBJ databases">
        <authorList>
            <person name="Cornet L."/>
        </authorList>
    </citation>
    <scope>NUCLEOTIDE SEQUENCE [LARGE SCALE GENOMIC DNA]</scope>
</reference>
<dbReference type="Proteomes" id="UP000249354">
    <property type="component" value="Unassembled WGS sequence"/>
</dbReference>
<dbReference type="InterPro" id="IPR036249">
    <property type="entry name" value="Thioredoxin-like_sf"/>
</dbReference>
<name>A0A2W4U2A6_9CYAN</name>
<feature type="chain" id="PRO_5015967893" evidence="1">
    <location>
        <begin position="21"/>
        <end position="148"/>
    </location>
</feature>
<feature type="signal peptide" evidence="1">
    <location>
        <begin position="1"/>
        <end position="20"/>
    </location>
</feature>
<dbReference type="AlphaFoldDB" id="A0A2W4U2A6"/>
<gene>
    <name evidence="2" type="ORF">DCF25_14120</name>
</gene>
<accession>A0A2W4U2A6</accession>